<evidence type="ECO:0000313" key="2">
    <source>
        <dbReference type="EMBL" id="GAA2444652.1"/>
    </source>
</evidence>
<name>A0ABP5X9G4_9ACTN</name>
<organism evidence="2 3">
    <name type="scientific">Streptomyces macrosporus</name>
    <dbReference type="NCBI Taxonomy" id="44032"/>
    <lineage>
        <taxon>Bacteria</taxon>
        <taxon>Bacillati</taxon>
        <taxon>Actinomycetota</taxon>
        <taxon>Actinomycetes</taxon>
        <taxon>Kitasatosporales</taxon>
        <taxon>Streptomycetaceae</taxon>
        <taxon>Streptomyces</taxon>
    </lineage>
</organism>
<keyword evidence="3" id="KW-1185">Reference proteome</keyword>
<feature type="compositionally biased region" description="Basic and acidic residues" evidence="1">
    <location>
        <begin position="188"/>
        <end position="197"/>
    </location>
</feature>
<evidence type="ECO:0000313" key="3">
    <source>
        <dbReference type="Proteomes" id="UP001501638"/>
    </source>
</evidence>
<sequence length="197" mass="21005">MAYFGDHPESIRRNENMGDEELEDLKTGPLHALRDSLGNITADYMGDFQRVMYGDDASSDHFPVKGVPAVFEDSGQVQRFLVEVGQDPDAYASITSAQQAYTSMMVHEVVNGESRSTVALEQRISNAVAPGAVIAGIMSEARADATIDAIDEIVGRALLNHSGTNSDTALDIREAATTQAGNSYGEGSMREASGDAS</sequence>
<comment type="caution">
    <text evidence="2">The sequence shown here is derived from an EMBL/GenBank/DDBJ whole genome shotgun (WGS) entry which is preliminary data.</text>
</comment>
<evidence type="ECO:0000256" key="1">
    <source>
        <dbReference type="SAM" id="MobiDB-lite"/>
    </source>
</evidence>
<protein>
    <submittedName>
        <fullName evidence="2">Uncharacterized protein</fullName>
    </submittedName>
</protein>
<proteinExistence type="predicted"/>
<dbReference type="RefSeq" id="WP_344322919.1">
    <property type="nucleotide sequence ID" value="NZ_BAAASZ010000020.1"/>
</dbReference>
<accession>A0ABP5X9G4</accession>
<dbReference type="Proteomes" id="UP001501638">
    <property type="component" value="Unassembled WGS sequence"/>
</dbReference>
<dbReference type="EMBL" id="BAAASZ010000020">
    <property type="protein sequence ID" value="GAA2444652.1"/>
    <property type="molecule type" value="Genomic_DNA"/>
</dbReference>
<gene>
    <name evidence="2" type="ORF">GCM10010405_30210</name>
</gene>
<feature type="region of interest" description="Disordered" evidence="1">
    <location>
        <begin position="173"/>
        <end position="197"/>
    </location>
</feature>
<reference evidence="3" key="1">
    <citation type="journal article" date="2019" name="Int. J. Syst. Evol. Microbiol.">
        <title>The Global Catalogue of Microorganisms (GCM) 10K type strain sequencing project: providing services to taxonomists for standard genome sequencing and annotation.</title>
        <authorList>
            <consortium name="The Broad Institute Genomics Platform"/>
            <consortium name="The Broad Institute Genome Sequencing Center for Infectious Disease"/>
            <person name="Wu L."/>
            <person name="Ma J."/>
        </authorList>
    </citation>
    <scope>NUCLEOTIDE SEQUENCE [LARGE SCALE GENOMIC DNA]</scope>
    <source>
        <strain evidence="3">JCM 6305</strain>
    </source>
</reference>